<accession>A0A117EEV1</accession>
<dbReference type="AlphaFoldDB" id="A0A117EEV1"/>
<reference evidence="1 2" key="2">
    <citation type="journal article" date="2016" name="Genome Announc.">
        <title>Draft Genome Sequences of Streptomyces scabiei S58, Streptomyces turgidiscabies T45, and Streptomyces acidiscabies a10, the Pathogens of Potato Common Scab, Isolated in Japan.</title>
        <authorList>
            <person name="Tomihama T."/>
            <person name="Nishi Y."/>
            <person name="Sakai M."/>
            <person name="Ikenaga M."/>
            <person name="Okubo T."/>
            <person name="Ikeda S."/>
        </authorList>
    </citation>
    <scope>NUCLEOTIDE SEQUENCE [LARGE SCALE GENOMIC DNA]</scope>
    <source>
        <strain evidence="1 2">S58</strain>
    </source>
</reference>
<protein>
    <submittedName>
        <fullName evidence="1">Uncharacterized protein</fullName>
    </submittedName>
</protein>
<gene>
    <name evidence="1" type="ORF">SsS58_04996</name>
</gene>
<proteinExistence type="predicted"/>
<dbReference type="EMBL" id="BCMM01000024">
    <property type="protein sequence ID" value="GAQ64593.1"/>
    <property type="molecule type" value="Genomic_DNA"/>
</dbReference>
<dbReference type="Proteomes" id="UP000067448">
    <property type="component" value="Unassembled WGS sequence"/>
</dbReference>
<name>A0A117EEV1_STRSC</name>
<sequence>MSVVVCSLKWEKAHAGRQRITYDSDGYHLVRFPYERTGESYDPWKMHDPANGGAAASAFPDPRSGLIWPSHDGWGVLSAMVFWDADPKAVEYRARFVRDPLNLTQEKYDSTGTTDSVSTRGGQYRTFMWQMFVHRGMPLGLKTTARGPRDTRRATALTLAEFKLAIHTDVAEP</sequence>
<reference evidence="2" key="1">
    <citation type="submission" date="2015-11" db="EMBL/GenBank/DDBJ databases">
        <authorList>
            <consortium name="Cross-ministerial Strategic Innovation Promotion Program (SIP) consortium"/>
            <person name="Tomihama T."/>
            <person name="Ikenaga M."/>
            <person name="Sakai M."/>
            <person name="Okubo T."/>
            <person name="Ikeda S."/>
        </authorList>
    </citation>
    <scope>NUCLEOTIDE SEQUENCE [LARGE SCALE GENOMIC DNA]</scope>
    <source>
        <strain evidence="2">S58</strain>
    </source>
</reference>
<comment type="caution">
    <text evidence="1">The sequence shown here is derived from an EMBL/GenBank/DDBJ whole genome shotgun (WGS) entry which is preliminary data.</text>
</comment>
<evidence type="ECO:0000313" key="2">
    <source>
        <dbReference type="Proteomes" id="UP000067448"/>
    </source>
</evidence>
<dbReference type="OrthoDB" id="3425831at2"/>
<reference evidence="2" key="3">
    <citation type="submission" date="2016-02" db="EMBL/GenBank/DDBJ databases">
        <title>Draft genome of pathogenic Streptomyces sp. in Japan.</title>
        <authorList>
            <person name="Tomihama T."/>
            <person name="Ikenaga M."/>
            <person name="Sakai M."/>
            <person name="Okubo T."/>
            <person name="Ikeda S."/>
        </authorList>
    </citation>
    <scope>NUCLEOTIDE SEQUENCE [LARGE SCALE GENOMIC DNA]</scope>
    <source>
        <strain evidence="2">S58</strain>
    </source>
</reference>
<dbReference type="RefSeq" id="WP_059082080.1">
    <property type="nucleotide sequence ID" value="NZ_BCMM01000024.1"/>
</dbReference>
<organism evidence="1 2">
    <name type="scientific">Streptomyces scabiei</name>
    <dbReference type="NCBI Taxonomy" id="1930"/>
    <lineage>
        <taxon>Bacteria</taxon>
        <taxon>Bacillati</taxon>
        <taxon>Actinomycetota</taxon>
        <taxon>Actinomycetes</taxon>
        <taxon>Kitasatosporales</taxon>
        <taxon>Streptomycetaceae</taxon>
        <taxon>Streptomyces</taxon>
    </lineage>
</organism>
<evidence type="ECO:0000313" key="1">
    <source>
        <dbReference type="EMBL" id="GAQ64593.1"/>
    </source>
</evidence>